<proteinExistence type="predicted"/>
<evidence type="ECO:0000256" key="1">
    <source>
        <dbReference type="SAM" id="MobiDB-lite"/>
    </source>
</evidence>
<evidence type="ECO:0008006" key="5">
    <source>
        <dbReference type="Google" id="ProtNLM"/>
    </source>
</evidence>
<organism evidence="3 4">
    <name type="scientific">Rhodoplanes tepidamans</name>
    <name type="common">Rhodoplanes cryptolactis</name>
    <dbReference type="NCBI Taxonomy" id="200616"/>
    <lineage>
        <taxon>Bacteria</taxon>
        <taxon>Pseudomonadati</taxon>
        <taxon>Pseudomonadota</taxon>
        <taxon>Alphaproteobacteria</taxon>
        <taxon>Hyphomicrobiales</taxon>
        <taxon>Nitrobacteraceae</taxon>
        <taxon>Rhodoplanes</taxon>
    </lineage>
</organism>
<name>A0ABT5J9P7_RHOTP</name>
<feature type="signal peptide" evidence="2">
    <location>
        <begin position="1"/>
        <end position="28"/>
    </location>
</feature>
<keyword evidence="2" id="KW-0732">Signal</keyword>
<protein>
    <recommendedName>
        <fullName evidence="5">Lipoprotein</fullName>
    </recommendedName>
</protein>
<reference evidence="3" key="2">
    <citation type="submission" date="2023-02" db="EMBL/GenBank/DDBJ databases">
        <authorList>
            <person name="Rayyan A."/>
            <person name="Meyer T."/>
            <person name="Kyndt J.A."/>
        </authorList>
    </citation>
    <scope>NUCLEOTIDE SEQUENCE</scope>
    <source>
        <strain evidence="3">DSM 9987</strain>
    </source>
</reference>
<dbReference type="EMBL" id="JAQQLI010000015">
    <property type="protein sequence ID" value="MDC7786391.1"/>
    <property type="molecule type" value="Genomic_DNA"/>
</dbReference>
<evidence type="ECO:0000313" key="4">
    <source>
        <dbReference type="Proteomes" id="UP001165652"/>
    </source>
</evidence>
<keyword evidence="4" id="KW-1185">Reference proteome</keyword>
<dbReference type="RefSeq" id="WP_272777234.1">
    <property type="nucleotide sequence ID" value="NZ_JAQQLI010000015.1"/>
</dbReference>
<dbReference type="Proteomes" id="UP001165652">
    <property type="component" value="Unassembled WGS sequence"/>
</dbReference>
<gene>
    <name evidence="3" type="ORF">PQJ73_11935</name>
</gene>
<evidence type="ECO:0000313" key="3">
    <source>
        <dbReference type="EMBL" id="MDC7786391.1"/>
    </source>
</evidence>
<dbReference type="PROSITE" id="PS51257">
    <property type="entry name" value="PROKAR_LIPOPROTEIN"/>
    <property type="match status" value="1"/>
</dbReference>
<evidence type="ECO:0000256" key="2">
    <source>
        <dbReference type="SAM" id="SignalP"/>
    </source>
</evidence>
<comment type="caution">
    <text evidence="3">The sequence shown here is derived from an EMBL/GenBank/DDBJ whole genome shotgun (WGS) entry which is preliminary data.</text>
</comment>
<reference evidence="3" key="1">
    <citation type="journal article" date="2023" name="Microbiol Resour">
        <title>Genome Sequences of Rhodoplanes serenus and Two Thermotolerant Strains, Rhodoplanes tepidamans and 'Rhodoplanes cryptolactis,' Further Refine the Genus.</title>
        <authorList>
            <person name="Rayyan A.A."/>
            <person name="Kyndt J.A."/>
        </authorList>
    </citation>
    <scope>NUCLEOTIDE SEQUENCE</scope>
    <source>
        <strain evidence="3">DSM 9987</strain>
    </source>
</reference>
<feature type="region of interest" description="Disordered" evidence="1">
    <location>
        <begin position="67"/>
        <end position="92"/>
    </location>
</feature>
<feature type="compositionally biased region" description="Polar residues" evidence="1">
    <location>
        <begin position="77"/>
        <end position="90"/>
    </location>
</feature>
<sequence length="243" mass="25112">MVGRNSIGTARRLGCLGAALLVTGLVGACSSTDEFFSGQPAPSQGSSSSGGFADRFRNLFGVGNEVPAGGGRPVDQGSGQAPGTGSTLSSLEVDCPPVDIRQGAGTLQLNAPGSDQAMALRYQATFGRTARQCSVNAGTLAIKVGVQGRLILGPAGSPGETRIPLRYALVKEGIEPKTIWSKLYMLPVTVPPGQPNVLFTHVAEDMAIPVPPPAELDSYVIYVGFDPQGAVPEKKPARKPRQG</sequence>
<accession>A0ABT5J9P7</accession>
<feature type="chain" id="PRO_5046785768" description="Lipoprotein" evidence="2">
    <location>
        <begin position="29"/>
        <end position="243"/>
    </location>
</feature>